<dbReference type="OrthoDB" id="5294247at2"/>
<dbReference type="InterPro" id="IPR007607">
    <property type="entry name" value="BacA/B"/>
</dbReference>
<dbReference type="AlphaFoldDB" id="A0A1X9NHP4"/>
<dbReference type="KEGG" id="osg:BST96_10020"/>
<dbReference type="PANTHER" id="PTHR35024">
    <property type="entry name" value="HYPOTHETICAL CYTOSOLIC PROTEIN"/>
    <property type="match status" value="1"/>
</dbReference>
<accession>A0A1X9NHP4</accession>
<proteinExistence type="inferred from homology"/>
<gene>
    <name evidence="2" type="ORF">BST96_10020</name>
</gene>
<protein>
    <submittedName>
        <fullName evidence="2">Cell shape determination protein CcmA</fullName>
    </submittedName>
</protein>
<reference evidence="2 3" key="1">
    <citation type="submission" date="2016-11" db="EMBL/GenBank/DDBJ databases">
        <title>Trade-off between light-utilization and light-protection in marine flavobacteria.</title>
        <authorList>
            <person name="Kumagai Y."/>
        </authorList>
    </citation>
    <scope>NUCLEOTIDE SEQUENCE [LARGE SCALE GENOMIC DNA]</scope>
    <source>
        <strain evidence="2 3">NBRC 107125</strain>
    </source>
</reference>
<comment type="similarity">
    <text evidence="1">Belongs to the bactofilin family.</text>
</comment>
<evidence type="ECO:0000313" key="3">
    <source>
        <dbReference type="Proteomes" id="UP000193450"/>
    </source>
</evidence>
<dbReference type="PANTHER" id="PTHR35024:SF4">
    <property type="entry name" value="POLYMER-FORMING CYTOSKELETAL PROTEIN"/>
    <property type="match status" value="1"/>
</dbReference>
<dbReference type="STRING" id="716816.BST96_10020"/>
<keyword evidence="3" id="KW-1185">Reference proteome</keyword>
<evidence type="ECO:0000256" key="1">
    <source>
        <dbReference type="ARBA" id="ARBA00044755"/>
    </source>
</evidence>
<name>A0A1X9NHP4_9GAMM</name>
<dbReference type="Pfam" id="PF04519">
    <property type="entry name" value="Bactofilin"/>
    <property type="match status" value="1"/>
</dbReference>
<sequence length="133" mass="13799">MAFQSGNSTTLISKDSEIIGDIKFSGDLEVQGLVRGNIHASSDNKATVRIVEGGRVEGEIHAPKVIVNGHVKGDVHCSDHVELAAKANVDGNVHYNLIEMVKGAQLNGNLVYAGAAAKLAGVEAISGNNQQAG</sequence>
<organism evidence="2 3">
    <name type="scientific">Oceanicoccus sagamiensis</name>
    <dbReference type="NCBI Taxonomy" id="716816"/>
    <lineage>
        <taxon>Bacteria</taxon>
        <taxon>Pseudomonadati</taxon>
        <taxon>Pseudomonadota</taxon>
        <taxon>Gammaproteobacteria</taxon>
        <taxon>Cellvibrionales</taxon>
        <taxon>Spongiibacteraceae</taxon>
        <taxon>Oceanicoccus</taxon>
    </lineage>
</organism>
<dbReference type="EMBL" id="CP019343">
    <property type="protein sequence ID" value="ARN74427.1"/>
    <property type="molecule type" value="Genomic_DNA"/>
</dbReference>
<evidence type="ECO:0000313" key="2">
    <source>
        <dbReference type="EMBL" id="ARN74427.1"/>
    </source>
</evidence>
<dbReference type="Proteomes" id="UP000193450">
    <property type="component" value="Chromosome"/>
</dbReference>
<dbReference type="RefSeq" id="WP_085758573.1">
    <property type="nucleotide sequence ID" value="NZ_CP019343.1"/>
</dbReference>